<dbReference type="Gene3D" id="3.40.309.10">
    <property type="entry name" value="Aldehyde Dehydrogenase, Chain A, domain 2"/>
    <property type="match status" value="1"/>
</dbReference>
<dbReference type="InterPro" id="IPR016161">
    <property type="entry name" value="Ald_DH/histidinol_DH"/>
</dbReference>
<dbReference type="RefSeq" id="WP_211629782.1">
    <property type="nucleotide sequence ID" value="NZ_CP073100.1"/>
</dbReference>
<dbReference type="CDD" id="cd07129">
    <property type="entry name" value="ALDH_KGSADH"/>
    <property type="match status" value="1"/>
</dbReference>
<reference evidence="3" key="1">
    <citation type="submission" date="2021-04" db="EMBL/GenBank/DDBJ databases">
        <title>Luteolibacter sp. 32A isolated from the skin of an Anderson's salamander (Ambystoma andersonii).</title>
        <authorList>
            <person name="Spergser J."/>
            <person name="Busse H.-J."/>
        </authorList>
    </citation>
    <scope>NUCLEOTIDE SEQUENCE</scope>
    <source>
        <strain evidence="3">32A</strain>
    </source>
</reference>
<keyword evidence="1" id="KW-0560">Oxidoreductase</keyword>
<keyword evidence="4" id="KW-1185">Reference proteome</keyword>
<organism evidence="3 4">
    <name type="scientific">Luteolibacter ambystomatis</name>
    <dbReference type="NCBI Taxonomy" id="2824561"/>
    <lineage>
        <taxon>Bacteria</taxon>
        <taxon>Pseudomonadati</taxon>
        <taxon>Verrucomicrobiota</taxon>
        <taxon>Verrucomicrobiia</taxon>
        <taxon>Verrucomicrobiales</taxon>
        <taxon>Verrucomicrobiaceae</taxon>
        <taxon>Luteolibacter</taxon>
    </lineage>
</organism>
<dbReference type="SUPFAM" id="SSF53720">
    <property type="entry name" value="ALDH-like"/>
    <property type="match status" value="1"/>
</dbReference>
<evidence type="ECO:0000259" key="2">
    <source>
        <dbReference type="Pfam" id="PF00171"/>
    </source>
</evidence>
<feature type="domain" description="Aldehyde dehydrogenase" evidence="2">
    <location>
        <begin position="21"/>
        <end position="470"/>
    </location>
</feature>
<dbReference type="InterPro" id="IPR050740">
    <property type="entry name" value="Aldehyde_DH_Superfamily"/>
</dbReference>
<dbReference type="Pfam" id="PF00171">
    <property type="entry name" value="Aldedh"/>
    <property type="match status" value="1"/>
</dbReference>
<proteinExistence type="predicted"/>
<dbReference type="PANTHER" id="PTHR43353:SF3">
    <property type="entry name" value="ALDEHYDE DEHYDROGENASE-RELATED"/>
    <property type="match status" value="1"/>
</dbReference>
<dbReference type="InterPro" id="IPR015590">
    <property type="entry name" value="Aldehyde_DH_dom"/>
</dbReference>
<dbReference type="AlphaFoldDB" id="A0A975IYA9"/>
<name>A0A975IYA9_9BACT</name>
<gene>
    <name evidence="3" type="ORF">KBB96_12505</name>
</gene>
<evidence type="ECO:0000256" key="1">
    <source>
        <dbReference type="ARBA" id="ARBA00023002"/>
    </source>
</evidence>
<sequence length="531" mass="55014">MSLHGQSLIAGRRSAGGQPVFQAVSPLDSTTLEGNFATATEAEVNEALEAAKAAFPAFRDADGETRALFLEAIADGIMELGTTLIDRARLESGLPVPRLEGERGRTVNQLRMFAKIARENSWYDARIETAQPDRQPIPKPDLRRAMQPIGPVVVFGASNFPLAFSVAGGDTASALVTGNPVVVKAHEAHPGTSELVGEVIAAAAAKTGLPAGVFSMVQGNGRTVGPWLAKHPATRAIGFTGSLAAGRALFDAAASRPDPIPVFAEMGSLNPIVLLPGTLKSRPAETAALLATSATAGAGQFCTKPGIIIATEGEGLDAFRTALSSAFAAVPPTTMLHAGIAATYCKSSRKLAEHAALTIVGRSSAEADTTATQGSALMVETTAEKFLAHPELAHEVFGPFSTLVVAKSADEVTDVLSTLGGQLTASIFGNDADLASSAPLVSQLSEIAGRVIINGVPTGVEVNTSMQHGGPWPASSDARFTSVGTAALERFVRPVSYQGAPQTLLPPALRDCNPLQIDRLVNGVHTRESIQ</sequence>
<evidence type="ECO:0000313" key="4">
    <source>
        <dbReference type="Proteomes" id="UP000676169"/>
    </source>
</evidence>
<dbReference type="InterPro" id="IPR044151">
    <property type="entry name" value="ALDH_KGSADH"/>
</dbReference>
<dbReference type="KEGG" id="lamb:KBB96_12505"/>
<dbReference type="PANTHER" id="PTHR43353">
    <property type="entry name" value="SUCCINATE-SEMIALDEHYDE DEHYDROGENASE, MITOCHONDRIAL"/>
    <property type="match status" value="1"/>
</dbReference>
<dbReference type="Proteomes" id="UP000676169">
    <property type="component" value="Chromosome"/>
</dbReference>
<dbReference type="InterPro" id="IPR016162">
    <property type="entry name" value="Ald_DH_N"/>
</dbReference>
<evidence type="ECO:0000313" key="3">
    <source>
        <dbReference type="EMBL" id="QUE49693.1"/>
    </source>
</evidence>
<accession>A0A975IYA9</accession>
<dbReference type="Gene3D" id="3.40.605.10">
    <property type="entry name" value="Aldehyde Dehydrogenase, Chain A, domain 1"/>
    <property type="match status" value="1"/>
</dbReference>
<dbReference type="GO" id="GO:0016620">
    <property type="term" value="F:oxidoreductase activity, acting on the aldehyde or oxo group of donors, NAD or NADP as acceptor"/>
    <property type="evidence" value="ECO:0007669"/>
    <property type="project" value="InterPro"/>
</dbReference>
<dbReference type="InterPro" id="IPR016163">
    <property type="entry name" value="Ald_DH_C"/>
</dbReference>
<protein>
    <submittedName>
        <fullName evidence="3">Aldehyde dehydrogenase (NADP(+))</fullName>
    </submittedName>
</protein>
<dbReference type="EMBL" id="CP073100">
    <property type="protein sequence ID" value="QUE49693.1"/>
    <property type="molecule type" value="Genomic_DNA"/>
</dbReference>